<dbReference type="Pfam" id="PF00171">
    <property type="entry name" value="Aldedh"/>
    <property type="match status" value="1"/>
</dbReference>
<keyword evidence="3" id="KW-0520">NAD</keyword>
<dbReference type="InterPro" id="IPR016161">
    <property type="entry name" value="Ald_DH/histidinol_DH"/>
</dbReference>
<dbReference type="Gene3D" id="3.40.605.10">
    <property type="entry name" value="Aldehyde Dehydrogenase, Chain A, domain 1"/>
    <property type="match status" value="1"/>
</dbReference>
<comment type="similarity">
    <text evidence="1 6">Belongs to the aldehyde dehydrogenase family.</text>
</comment>
<feature type="domain" description="Aldehyde dehydrogenase" evidence="7">
    <location>
        <begin position="10"/>
        <end position="481"/>
    </location>
</feature>
<dbReference type="SUPFAM" id="SSF53720">
    <property type="entry name" value="ALDH-like"/>
    <property type="match status" value="1"/>
</dbReference>
<evidence type="ECO:0000256" key="6">
    <source>
        <dbReference type="RuleBase" id="RU003345"/>
    </source>
</evidence>
<dbReference type="PROSITE" id="PS00070">
    <property type="entry name" value="ALDEHYDE_DEHYDR_CYS"/>
    <property type="match status" value="1"/>
</dbReference>
<dbReference type="RefSeq" id="WP_141927210.1">
    <property type="nucleotide sequence ID" value="NZ_BAABCI010000004.1"/>
</dbReference>
<dbReference type="PROSITE" id="PS00687">
    <property type="entry name" value="ALDEHYDE_DEHYDR_GLU"/>
    <property type="match status" value="1"/>
</dbReference>
<dbReference type="EMBL" id="VFMO01000001">
    <property type="protein sequence ID" value="TQJ12926.1"/>
    <property type="molecule type" value="Genomic_DNA"/>
</dbReference>
<dbReference type="InterPro" id="IPR016163">
    <property type="entry name" value="Ald_DH_C"/>
</dbReference>
<dbReference type="OrthoDB" id="3954161at2"/>
<sequence>MPSLFIDGEWVDAASGATREITCPADGSAVITVAEAGQDDARRAVEAARRAFDEGPWRDTPSPERAALLHRLADRLAAEKDEVARLESLDTGKRFVESQIDVDDIVNVFRHFASLAQGEAGRIVDTGMPDVSSRVVTEPVGVCVLITPWNYPLLQTAWKVAPALAAGNTFVLKPAELTPQTAMWLVRTLDELGLPKGVANLILGAGKDVGPTLTEAPEVDLVSFTGGVVTGRSIMASAAPTVKRVALELGGKNPNVIFADADLPAAIDNALTAIFLDSGQVCSAGARLIVEESIHDEVVDELVRRAEKIRLGGPFDDRAEAGPLISEDHLAKVATYVDDAVAEGAVLRTGGKRCDEGELAKGSYYPPTILDGCDTSMKCVQEESFGPVLTVETFPGADADAAEDAAVKLANDTIYGLAGAVWSQNAGRAERVAKRLRHGTIWINDYHPYVPQAEWGGMKQSGIGRELGHAGLHEYQETKHIWHNTRPAPAGWFGN</sequence>
<dbReference type="Proteomes" id="UP000320806">
    <property type="component" value="Unassembled WGS sequence"/>
</dbReference>
<evidence type="ECO:0000256" key="3">
    <source>
        <dbReference type="ARBA" id="ARBA00023027"/>
    </source>
</evidence>
<dbReference type="PANTHER" id="PTHR43860">
    <property type="entry name" value="BETAINE ALDEHYDE DEHYDROGENASE"/>
    <property type="match status" value="1"/>
</dbReference>
<evidence type="ECO:0000256" key="5">
    <source>
        <dbReference type="PROSITE-ProRule" id="PRU10007"/>
    </source>
</evidence>
<dbReference type="FunFam" id="3.40.605.10:FF:000007">
    <property type="entry name" value="NAD/NADP-dependent betaine aldehyde dehydrogenase"/>
    <property type="match status" value="1"/>
</dbReference>
<feature type="active site" evidence="5">
    <location>
        <position position="248"/>
    </location>
</feature>
<dbReference type="InterPro" id="IPR016162">
    <property type="entry name" value="Ald_DH_N"/>
</dbReference>
<keyword evidence="2 6" id="KW-0560">Oxidoreductase</keyword>
<evidence type="ECO:0000313" key="9">
    <source>
        <dbReference type="Proteomes" id="UP000320806"/>
    </source>
</evidence>
<protein>
    <submittedName>
        <fullName evidence="8">Betaine-aldehyde dehydrogenase</fullName>
    </submittedName>
</protein>
<gene>
    <name evidence="8" type="ORF">FB459_0304</name>
</gene>
<reference evidence="8 9" key="1">
    <citation type="submission" date="2019-06" db="EMBL/GenBank/DDBJ databases">
        <title>Sequencing the genomes of 1000 actinobacteria strains.</title>
        <authorList>
            <person name="Klenk H.-P."/>
        </authorList>
    </citation>
    <scope>NUCLEOTIDE SEQUENCE [LARGE SCALE GENOMIC DNA]</scope>
    <source>
        <strain evidence="8 9">DSM 19828</strain>
    </source>
</reference>
<comment type="caution">
    <text evidence="8">The sequence shown here is derived from an EMBL/GenBank/DDBJ whole genome shotgun (WGS) entry which is preliminary data.</text>
</comment>
<dbReference type="InterPro" id="IPR015590">
    <property type="entry name" value="Aldehyde_DH_dom"/>
</dbReference>
<dbReference type="GO" id="GO:0016620">
    <property type="term" value="F:oxidoreductase activity, acting on the aldehyde or oxo group of donors, NAD or NADP as acceptor"/>
    <property type="evidence" value="ECO:0007669"/>
    <property type="project" value="InterPro"/>
</dbReference>
<organism evidence="8 9">
    <name type="scientific">Yimella lutea</name>
    <dbReference type="NCBI Taxonomy" id="587872"/>
    <lineage>
        <taxon>Bacteria</taxon>
        <taxon>Bacillati</taxon>
        <taxon>Actinomycetota</taxon>
        <taxon>Actinomycetes</taxon>
        <taxon>Micrococcales</taxon>
        <taxon>Dermacoccaceae</taxon>
        <taxon>Yimella</taxon>
    </lineage>
</organism>
<dbReference type="AlphaFoldDB" id="A0A542ECC7"/>
<keyword evidence="9" id="KW-1185">Reference proteome</keyword>
<dbReference type="Gene3D" id="3.40.309.10">
    <property type="entry name" value="Aldehyde Dehydrogenase, Chain A, domain 2"/>
    <property type="match status" value="1"/>
</dbReference>
<evidence type="ECO:0000259" key="7">
    <source>
        <dbReference type="Pfam" id="PF00171"/>
    </source>
</evidence>
<dbReference type="InterPro" id="IPR016160">
    <property type="entry name" value="Ald_DH_CS_CYS"/>
</dbReference>
<accession>A0A542ECC7</accession>
<dbReference type="PANTHER" id="PTHR43860:SF2">
    <property type="entry name" value="BETAINE ALDEHYDE DEHYDROGENASE-RELATED"/>
    <property type="match status" value="1"/>
</dbReference>
<name>A0A542ECC7_9MICO</name>
<evidence type="ECO:0000256" key="1">
    <source>
        <dbReference type="ARBA" id="ARBA00009986"/>
    </source>
</evidence>
<evidence type="ECO:0000256" key="4">
    <source>
        <dbReference type="ARBA" id="ARBA00037921"/>
    </source>
</evidence>
<evidence type="ECO:0000256" key="2">
    <source>
        <dbReference type="ARBA" id="ARBA00023002"/>
    </source>
</evidence>
<comment type="pathway">
    <text evidence="4">Amine and polyamine biosynthesis; betaine biosynthesis via choline pathway; betaine from betaine aldehyde: step 1/1.</text>
</comment>
<dbReference type="FunFam" id="3.40.309.10:FF:000012">
    <property type="entry name" value="Betaine aldehyde dehydrogenase"/>
    <property type="match status" value="1"/>
</dbReference>
<dbReference type="InterPro" id="IPR029510">
    <property type="entry name" value="Ald_DH_CS_GLU"/>
</dbReference>
<evidence type="ECO:0000313" key="8">
    <source>
        <dbReference type="EMBL" id="TQJ12926.1"/>
    </source>
</evidence>
<proteinExistence type="inferred from homology"/>